<dbReference type="InterPro" id="IPR016032">
    <property type="entry name" value="Sig_transdc_resp-reg_C-effctor"/>
</dbReference>
<dbReference type="Gene3D" id="1.10.10.10">
    <property type="entry name" value="Winged helix-like DNA-binding domain superfamily/Winged helix DNA-binding domain"/>
    <property type="match status" value="1"/>
</dbReference>
<comment type="caution">
    <text evidence="5">The sequence shown here is derived from an EMBL/GenBank/DDBJ whole genome shotgun (WGS) entry which is preliminary data.</text>
</comment>
<dbReference type="AlphaFoldDB" id="A0A4R3MBR5"/>
<dbReference type="Proteomes" id="UP000295525">
    <property type="component" value="Unassembled WGS sequence"/>
</dbReference>
<evidence type="ECO:0000313" key="5">
    <source>
        <dbReference type="EMBL" id="TCT11094.1"/>
    </source>
</evidence>
<dbReference type="CDD" id="cd06170">
    <property type="entry name" value="LuxR_C_like"/>
    <property type="match status" value="1"/>
</dbReference>
<dbReference type="Gene3D" id="3.30.450.20">
    <property type="entry name" value="PAS domain"/>
    <property type="match status" value="1"/>
</dbReference>
<evidence type="ECO:0000256" key="3">
    <source>
        <dbReference type="ARBA" id="ARBA00023163"/>
    </source>
</evidence>
<dbReference type="Pfam" id="PF00196">
    <property type="entry name" value="GerE"/>
    <property type="match status" value="1"/>
</dbReference>
<dbReference type="EMBL" id="SMAJ01000001">
    <property type="protein sequence ID" value="TCT11094.1"/>
    <property type="molecule type" value="Genomic_DNA"/>
</dbReference>
<evidence type="ECO:0000259" key="4">
    <source>
        <dbReference type="PROSITE" id="PS50043"/>
    </source>
</evidence>
<feature type="domain" description="HTH luxR-type" evidence="4">
    <location>
        <begin position="139"/>
        <end position="202"/>
    </location>
</feature>
<proteinExistence type="predicted"/>
<dbReference type="InterPro" id="IPR036388">
    <property type="entry name" value="WH-like_DNA-bd_sf"/>
</dbReference>
<keyword evidence="1" id="KW-0805">Transcription regulation</keyword>
<dbReference type="InterPro" id="IPR000792">
    <property type="entry name" value="Tscrpt_reg_LuxR_C"/>
</dbReference>
<keyword evidence="3" id="KW-0804">Transcription</keyword>
<dbReference type="PROSITE" id="PS50043">
    <property type="entry name" value="HTH_LUXR_2"/>
    <property type="match status" value="1"/>
</dbReference>
<reference evidence="5 6" key="1">
    <citation type="submission" date="2019-03" db="EMBL/GenBank/DDBJ databases">
        <title>Genomic Encyclopedia of Type Strains, Phase IV (KMG-IV): sequencing the most valuable type-strain genomes for metagenomic binning, comparative biology and taxonomic classification.</title>
        <authorList>
            <person name="Goeker M."/>
        </authorList>
    </citation>
    <scope>NUCLEOTIDE SEQUENCE [LARGE SCALE GENOMIC DNA]</scope>
    <source>
        <strain evidence="5 6">DSM 24591</strain>
    </source>
</reference>
<protein>
    <submittedName>
        <fullName evidence="5">LuxR family transcriptional regulator</fullName>
    </submittedName>
</protein>
<dbReference type="SMART" id="SM00421">
    <property type="entry name" value="HTH_LUXR"/>
    <property type="match status" value="1"/>
</dbReference>
<evidence type="ECO:0000256" key="1">
    <source>
        <dbReference type="ARBA" id="ARBA00023015"/>
    </source>
</evidence>
<keyword evidence="2" id="KW-0238">DNA-binding</keyword>
<dbReference type="SUPFAM" id="SSF46894">
    <property type="entry name" value="C-terminal effector domain of the bipartite response regulators"/>
    <property type="match status" value="1"/>
</dbReference>
<dbReference type="InterPro" id="IPR035965">
    <property type="entry name" value="PAS-like_dom_sf"/>
</dbReference>
<dbReference type="PANTHER" id="PTHR44688:SF16">
    <property type="entry name" value="DNA-BINDING TRANSCRIPTIONAL ACTIVATOR DEVR_DOSR"/>
    <property type="match status" value="1"/>
</dbReference>
<organism evidence="5 6">
    <name type="scientific">Paralcaligenes ureilyticus</name>
    <dbReference type="NCBI Taxonomy" id="627131"/>
    <lineage>
        <taxon>Bacteria</taxon>
        <taxon>Pseudomonadati</taxon>
        <taxon>Pseudomonadota</taxon>
        <taxon>Betaproteobacteria</taxon>
        <taxon>Burkholderiales</taxon>
        <taxon>Alcaligenaceae</taxon>
        <taxon>Paralcaligenes</taxon>
    </lineage>
</organism>
<evidence type="ECO:0000256" key="2">
    <source>
        <dbReference type="ARBA" id="ARBA00023125"/>
    </source>
</evidence>
<name>A0A4R3MBR5_9BURK</name>
<dbReference type="PRINTS" id="PR00038">
    <property type="entry name" value="HTHLUXR"/>
</dbReference>
<dbReference type="RefSeq" id="WP_165930870.1">
    <property type="nucleotide sequence ID" value="NZ_SMAJ01000001.1"/>
</dbReference>
<sequence length="202" mass="23091">MSKQTVRHSDHVDYKSIFVTMPIAQMVTQDRIIKDCSDAFAAMFSTTRANTVNQSTRILYPTQGDFERAGDSVMSVLARKGSYSDCRIMRKMSDELFWVTIRGFTAHRKAPYQEALWVFTEVKARNTAVDEVAAIQPKYPPPRRSLTPRERDIATLLIQNLTAKEIGRALSISHRTVELHKSRLLRKFEAVDTRALVDSLLR</sequence>
<dbReference type="SUPFAM" id="SSF55785">
    <property type="entry name" value="PYP-like sensor domain (PAS domain)"/>
    <property type="match status" value="1"/>
</dbReference>
<dbReference type="GO" id="GO:0003677">
    <property type="term" value="F:DNA binding"/>
    <property type="evidence" value="ECO:0007669"/>
    <property type="project" value="UniProtKB-KW"/>
</dbReference>
<gene>
    <name evidence="5" type="ORF">EDC26_101322</name>
</gene>
<dbReference type="PANTHER" id="PTHR44688">
    <property type="entry name" value="DNA-BINDING TRANSCRIPTIONAL ACTIVATOR DEVR_DOSR"/>
    <property type="match status" value="1"/>
</dbReference>
<accession>A0A4R3MBR5</accession>
<keyword evidence="6" id="KW-1185">Reference proteome</keyword>
<dbReference type="GO" id="GO:0006355">
    <property type="term" value="P:regulation of DNA-templated transcription"/>
    <property type="evidence" value="ECO:0007669"/>
    <property type="project" value="InterPro"/>
</dbReference>
<evidence type="ECO:0000313" key="6">
    <source>
        <dbReference type="Proteomes" id="UP000295525"/>
    </source>
</evidence>